<comment type="caution">
    <text evidence="1">The sequence shown here is derived from an EMBL/GenBank/DDBJ whole genome shotgun (WGS) entry which is preliminary data.</text>
</comment>
<evidence type="ECO:0000313" key="1">
    <source>
        <dbReference type="EMBL" id="KAJ7992943.1"/>
    </source>
</evidence>
<organism evidence="1 2">
    <name type="scientific">Dallia pectoralis</name>
    <name type="common">Alaska blackfish</name>
    <dbReference type="NCBI Taxonomy" id="75939"/>
    <lineage>
        <taxon>Eukaryota</taxon>
        <taxon>Metazoa</taxon>
        <taxon>Chordata</taxon>
        <taxon>Craniata</taxon>
        <taxon>Vertebrata</taxon>
        <taxon>Euteleostomi</taxon>
        <taxon>Actinopterygii</taxon>
        <taxon>Neopterygii</taxon>
        <taxon>Teleostei</taxon>
        <taxon>Protacanthopterygii</taxon>
        <taxon>Esociformes</taxon>
        <taxon>Umbridae</taxon>
        <taxon>Dallia</taxon>
    </lineage>
</organism>
<dbReference type="Proteomes" id="UP001157502">
    <property type="component" value="Chromosome 24"/>
</dbReference>
<keyword evidence="2" id="KW-1185">Reference proteome</keyword>
<evidence type="ECO:0000313" key="2">
    <source>
        <dbReference type="Proteomes" id="UP001157502"/>
    </source>
</evidence>
<protein>
    <submittedName>
        <fullName evidence="1">Uncharacterized protein</fullName>
    </submittedName>
</protein>
<name>A0ACC2FNR8_DALPE</name>
<sequence length="105" mass="11501">MLIGTRSQGAAIIRRRTSDERRRGDARPGWSATQDAERERGARAFLLRMISSPPITATIASKRTGLYPAGVLSKTVVFERAACGTPSTKWSNYGNELRNMSAPYG</sequence>
<proteinExistence type="predicted"/>
<reference evidence="1" key="1">
    <citation type="submission" date="2021-05" db="EMBL/GenBank/DDBJ databases">
        <authorList>
            <person name="Pan Q."/>
            <person name="Jouanno E."/>
            <person name="Zahm M."/>
            <person name="Klopp C."/>
            <person name="Cabau C."/>
            <person name="Louis A."/>
            <person name="Berthelot C."/>
            <person name="Parey E."/>
            <person name="Roest Crollius H."/>
            <person name="Montfort J."/>
            <person name="Robinson-Rechavi M."/>
            <person name="Bouchez O."/>
            <person name="Lampietro C."/>
            <person name="Lopez Roques C."/>
            <person name="Donnadieu C."/>
            <person name="Postlethwait J."/>
            <person name="Bobe J."/>
            <person name="Dillon D."/>
            <person name="Chandos A."/>
            <person name="von Hippel F."/>
            <person name="Guiguen Y."/>
        </authorList>
    </citation>
    <scope>NUCLEOTIDE SEQUENCE</scope>
    <source>
        <strain evidence="1">YG-Jan2019</strain>
    </source>
</reference>
<dbReference type="EMBL" id="CM055751">
    <property type="protein sequence ID" value="KAJ7992943.1"/>
    <property type="molecule type" value="Genomic_DNA"/>
</dbReference>
<accession>A0ACC2FNR8</accession>
<gene>
    <name evidence="1" type="ORF">DPEC_G00267320</name>
</gene>